<reference evidence="10" key="1">
    <citation type="submission" date="2022-11" db="UniProtKB">
        <authorList>
            <consortium name="WormBaseParasite"/>
        </authorList>
    </citation>
    <scope>IDENTIFICATION</scope>
</reference>
<evidence type="ECO:0000256" key="1">
    <source>
        <dbReference type="ARBA" id="ARBA00004123"/>
    </source>
</evidence>
<evidence type="ECO:0000256" key="3">
    <source>
        <dbReference type="ARBA" id="ARBA00023155"/>
    </source>
</evidence>
<dbReference type="WBParaSite" id="scf7180000423674.g11488">
    <property type="protein sequence ID" value="scf7180000423674.g11488"/>
    <property type="gene ID" value="scf7180000423674.g11488"/>
</dbReference>
<feature type="DNA-binding region" description="Homeobox" evidence="5">
    <location>
        <begin position="142"/>
        <end position="201"/>
    </location>
</feature>
<dbReference type="InterPro" id="IPR050649">
    <property type="entry name" value="Paired_Homeobox_TFs"/>
</dbReference>
<protein>
    <submittedName>
        <fullName evidence="10">Homeobox domain-containing protein</fullName>
    </submittedName>
</protein>
<dbReference type="GO" id="GO:0000977">
    <property type="term" value="F:RNA polymerase II transcription regulatory region sequence-specific DNA binding"/>
    <property type="evidence" value="ECO:0007669"/>
    <property type="project" value="TreeGrafter"/>
</dbReference>
<evidence type="ECO:0000256" key="5">
    <source>
        <dbReference type="PROSITE-ProRule" id="PRU00108"/>
    </source>
</evidence>
<dbReference type="InterPro" id="IPR017970">
    <property type="entry name" value="Homeobox_CS"/>
</dbReference>
<sequence>MSNTNNQTDLINEENREEQASSNNTDPLNVFSIPYINTNLTPHSMMAALGPFMGFPTSAFYAGIPSTGNQLAHHAQSLMYGHYGNTSYGQQQQQQMQQMMMAVARPLTTTSSSATSATSSSVFPLSGFSHLSSINPNERRKQRRIRTTFSSAQLQQLECSFAETHYPDIYMREELALRIELTEARVQVWFQNRRAKWRKQEKQRKLKEEEDETSATINIINGLTCSSENNNVLCSTSNNNFTEGIEANWKRG</sequence>
<accession>A0A915P3P4</accession>
<dbReference type="CDD" id="cd00086">
    <property type="entry name" value="homeodomain"/>
    <property type="match status" value="1"/>
</dbReference>
<dbReference type="PROSITE" id="PS50071">
    <property type="entry name" value="HOMEOBOX_2"/>
    <property type="match status" value="1"/>
</dbReference>
<dbReference type="Gene3D" id="1.10.10.60">
    <property type="entry name" value="Homeodomain-like"/>
    <property type="match status" value="1"/>
</dbReference>
<evidence type="ECO:0000256" key="2">
    <source>
        <dbReference type="ARBA" id="ARBA00023125"/>
    </source>
</evidence>
<evidence type="ECO:0000259" key="8">
    <source>
        <dbReference type="PROSITE" id="PS50071"/>
    </source>
</evidence>
<dbReference type="PANTHER" id="PTHR24329">
    <property type="entry name" value="HOMEOBOX PROTEIN ARISTALESS"/>
    <property type="match status" value="1"/>
</dbReference>
<dbReference type="Proteomes" id="UP000887560">
    <property type="component" value="Unplaced"/>
</dbReference>
<dbReference type="Pfam" id="PF00046">
    <property type="entry name" value="Homeodomain"/>
    <property type="match status" value="1"/>
</dbReference>
<evidence type="ECO:0000313" key="10">
    <source>
        <dbReference type="WBParaSite" id="scf7180000423674.g11488"/>
    </source>
</evidence>
<keyword evidence="2 5" id="KW-0238">DNA-binding</keyword>
<dbReference type="PROSITE" id="PS00027">
    <property type="entry name" value="HOMEOBOX_1"/>
    <property type="match status" value="1"/>
</dbReference>
<evidence type="ECO:0000256" key="4">
    <source>
        <dbReference type="ARBA" id="ARBA00023242"/>
    </source>
</evidence>
<evidence type="ECO:0000256" key="6">
    <source>
        <dbReference type="RuleBase" id="RU000682"/>
    </source>
</evidence>
<proteinExistence type="predicted"/>
<keyword evidence="4 5" id="KW-0539">Nucleus</keyword>
<dbReference type="InterPro" id="IPR009057">
    <property type="entry name" value="Homeodomain-like_sf"/>
</dbReference>
<dbReference type="GO" id="GO:0000981">
    <property type="term" value="F:DNA-binding transcription factor activity, RNA polymerase II-specific"/>
    <property type="evidence" value="ECO:0007669"/>
    <property type="project" value="InterPro"/>
</dbReference>
<dbReference type="SMART" id="SM00389">
    <property type="entry name" value="HOX"/>
    <property type="match status" value="1"/>
</dbReference>
<dbReference type="GO" id="GO:0005634">
    <property type="term" value="C:nucleus"/>
    <property type="evidence" value="ECO:0007669"/>
    <property type="project" value="UniProtKB-SubCell"/>
</dbReference>
<feature type="region of interest" description="Disordered" evidence="7">
    <location>
        <begin position="1"/>
        <end position="28"/>
    </location>
</feature>
<dbReference type="PANTHER" id="PTHR24329:SF543">
    <property type="entry name" value="FI01017P-RELATED"/>
    <property type="match status" value="1"/>
</dbReference>
<name>A0A915P3P4_9BILA</name>
<evidence type="ECO:0000313" key="9">
    <source>
        <dbReference type="Proteomes" id="UP000887560"/>
    </source>
</evidence>
<feature type="compositionally biased region" description="Polar residues" evidence="7">
    <location>
        <begin position="1"/>
        <end position="10"/>
    </location>
</feature>
<dbReference type="InterPro" id="IPR001356">
    <property type="entry name" value="HD"/>
</dbReference>
<comment type="subcellular location">
    <subcellularLocation>
        <location evidence="1 5 6">Nucleus</location>
    </subcellularLocation>
</comment>
<dbReference type="AlphaFoldDB" id="A0A915P3P4"/>
<dbReference type="FunFam" id="1.10.10.60:FF:000291">
    <property type="entry name" value="ALX homeobox protein 1"/>
    <property type="match status" value="1"/>
</dbReference>
<feature type="domain" description="Homeobox" evidence="8">
    <location>
        <begin position="140"/>
        <end position="200"/>
    </location>
</feature>
<keyword evidence="3 5" id="KW-0371">Homeobox</keyword>
<evidence type="ECO:0000256" key="7">
    <source>
        <dbReference type="SAM" id="MobiDB-lite"/>
    </source>
</evidence>
<keyword evidence="9" id="KW-1185">Reference proteome</keyword>
<organism evidence="9 10">
    <name type="scientific">Meloidogyne floridensis</name>
    <dbReference type="NCBI Taxonomy" id="298350"/>
    <lineage>
        <taxon>Eukaryota</taxon>
        <taxon>Metazoa</taxon>
        <taxon>Ecdysozoa</taxon>
        <taxon>Nematoda</taxon>
        <taxon>Chromadorea</taxon>
        <taxon>Rhabditida</taxon>
        <taxon>Tylenchina</taxon>
        <taxon>Tylenchomorpha</taxon>
        <taxon>Tylenchoidea</taxon>
        <taxon>Meloidogynidae</taxon>
        <taxon>Meloidogyninae</taxon>
        <taxon>Meloidogyne</taxon>
    </lineage>
</organism>
<dbReference type="SUPFAM" id="SSF46689">
    <property type="entry name" value="Homeodomain-like"/>
    <property type="match status" value="1"/>
</dbReference>